<dbReference type="Ensembl" id="ENSPNYT00000027711.1">
    <property type="protein sequence ID" value="ENSPNYP00000027050.1"/>
    <property type="gene ID" value="ENSPNYG00000020406.1"/>
</dbReference>
<evidence type="ECO:0000313" key="1">
    <source>
        <dbReference type="Ensembl" id="ENSPNYP00000027050.1"/>
    </source>
</evidence>
<organism evidence="1">
    <name type="scientific">Pundamilia nyererei</name>
    <dbReference type="NCBI Taxonomy" id="303518"/>
    <lineage>
        <taxon>Eukaryota</taxon>
        <taxon>Metazoa</taxon>
        <taxon>Chordata</taxon>
        <taxon>Craniata</taxon>
        <taxon>Vertebrata</taxon>
        <taxon>Euteleostomi</taxon>
        <taxon>Actinopterygii</taxon>
        <taxon>Neopterygii</taxon>
        <taxon>Teleostei</taxon>
        <taxon>Neoteleostei</taxon>
        <taxon>Acanthomorphata</taxon>
        <taxon>Ovalentaria</taxon>
        <taxon>Cichlomorphae</taxon>
        <taxon>Cichliformes</taxon>
        <taxon>Cichlidae</taxon>
        <taxon>African cichlids</taxon>
        <taxon>Pseudocrenilabrinae</taxon>
        <taxon>Haplochromini</taxon>
        <taxon>Pundamilia</taxon>
    </lineage>
</organism>
<reference evidence="1" key="1">
    <citation type="submission" date="2023-09" db="UniProtKB">
        <authorList>
            <consortium name="Ensembl"/>
        </authorList>
    </citation>
    <scope>IDENTIFICATION</scope>
</reference>
<protein>
    <submittedName>
        <fullName evidence="1">Uncharacterized protein</fullName>
    </submittedName>
</protein>
<dbReference type="AlphaFoldDB" id="A0A3B4GVM6"/>
<accession>A0A3B4GVM6</accession>
<proteinExistence type="predicted"/>
<dbReference type="STRING" id="303518.ENSPNYP00000027050"/>
<name>A0A3B4GVM6_9CICH</name>
<sequence length="101" mass="11494">MAALSSPLRVCRGILKELRAIQGPSYKKSLAYNYVMDQFRKNKVSIPVCAQSLMLSQLLTTAHLQLLPPKKERKKESFVSLCSLERSARSSLEERSIWILL</sequence>